<keyword evidence="3" id="KW-0808">Transferase</keyword>
<evidence type="ECO:0000256" key="4">
    <source>
        <dbReference type="ARBA" id="ARBA00022691"/>
    </source>
</evidence>
<evidence type="ECO:0000313" key="7">
    <source>
        <dbReference type="EMBL" id="CAB4180163.1"/>
    </source>
</evidence>
<sequence>MAKKPAATEISYLPAAGLIPYAKNSRTHSERQIAKLAASVDSFGMVGAIIVRSGVIAKGHGTLAGVQKLYAAGKRVYPPPGRVECEAAGIDPIPAGTVPVIDASGWTESQFKAFVIADNRLAEDAGWDEDLLKLELGDLIEAGFDVSLTGFNEDEINALLGAGTTGLTDPDDVPPVPLEPVTKPGDTWILGPHRLACADATNIPAVEKMMSGAKGDLVFTDPPYNVDYDGKKSNASRSQEKIKNDKMSPEQFLQFCRDFFASYVAVTKPGAAFYVCHASRSELEFLRAFRESGLHYAAAIIWVKDSLVLSRGDYHFQHEPIIYGAKNGADVQFHGDPTDGHYDAGHEMITYSWQKAGTHKFFGDRKQTTVWEIARPKSSTMHPTQKPVDLIARAIMNSSKSGDLVVDLFGGSGSTMLACEKLGRVARCTELDPLFCDVIVQRWQNFTGKLATLEDGGKTFAEMLKVRGVTRPVPGAEKDVDKPRTGKKKPAAKKPAKKK</sequence>
<dbReference type="CDD" id="cd16403">
    <property type="entry name" value="ParB_N_like_MT"/>
    <property type="match status" value="1"/>
</dbReference>
<dbReference type="GO" id="GO:0032259">
    <property type="term" value="P:methylation"/>
    <property type="evidence" value="ECO:0007669"/>
    <property type="project" value="UniProtKB-KW"/>
</dbReference>
<dbReference type="GO" id="GO:0003677">
    <property type="term" value="F:DNA binding"/>
    <property type="evidence" value="ECO:0007669"/>
    <property type="project" value="InterPro"/>
</dbReference>
<gene>
    <name evidence="7" type="ORF">UFOVP1040_33</name>
</gene>
<dbReference type="GO" id="GO:0008170">
    <property type="term" value="F:N-methyltransferase activity"/>
    <property type="evidence" value="ECO:0007669"/>
    <property type="project" value="InterPro"/>
</dbReference>
<feature type="compositionally biased region" description="Basic residues" evidence="5">
    <location>
        <begin position="485"/>
        <end position="499"/>
    </location>
</feature>
<evidence type="ECO:0000256" key="2">
    <source>
        <dbReference type="ARBA" id="ARBA00022603"/>
    </source>
</evidence>
<dbReference type="InterPro" id="IPR036086">
    <property type="entry name" value="ParB/Sulfiredoxin_sf"/>
</dbReference>
<dbReference type="Pfam" id="PF01555">
    <property type="entry name" value="N6_N4_Mtase"/>
    <property type="match status" value="1"/>
</dbReference>
<evidence type="ECO:0000256" key="5">
    <source>
        <dbReference type="SAM" id="MobiDB-lite"/>
    </source>
</evidence>
<dbReference type="SUPFAM" id="SSF110849">
    <property type="entry name" value="ParB/Sulfiredoxin"/>
    <property type="match status" value="1"/>
</dbReference>
<proteinExistence type="inferred from homology"/>
<dbReference type="PIRSF" id="PIRSF036758">
    <property type="entry name" value="Aden_M_ParB"/>
    <property type="match status" value="1"/>
</dbReference>
<dbReference type="InterPro" id="IPR002295">
    <property type="entry name" value="N4/N6-MTase_EcoPI_Mod-like"/>
</dbReference>
<evidence type="ECO:0000259" key="6">
    <source>
        <dbReference type="Pfam" id="PF01555"/>
    </source>
</evidence>
<evidence type="ECO:0000256" key="3">
    <source>
        <dbReference type="ARBA" id="ARBA00022679"/>
    </source>
</evidence>
<dbReference type="SUPFAM" id="SSF53335">
    <property type="entry name" value="S-adenosyl-L-methionine-dependent methyltransferases"/>
    <property type="match status" value="1"/>
</dbReference>
<evidence type="ECO:0000256" key="1">
    <source>
        <dbReference type="ARBA" id="ARBA00006594"/>
    </source>
</evidence>
<keyword evidence="2 7" id="KW-0489">Methyltransferase</keyword>
<protein>
    <submittedName>
        <fullName evidence="7">COG0863 DNA modification methylase</fullName>
    </submittedName>
</protein>
<name>A0A6J5Q813_9CAUD</name>
<dbReference type="InterPro" id="IPR002941">
    <property type="entry name" value="DNA_methylase_N4/N6"/>
</dbReference>
<organism evidence="7">
    <name type="scientific">uncultured Caudovirales phage</name>
    <dbReference type="NCBI Taxonomy" id="2100421"/>
    <lineage>
        <taxon>Viruses</taxon>
        <taxon>Duplodnaviria</taxon>
        <taxon>Heunggongvirae</taxon>
        <taxon>Uroviricota</taxon>
        <taxon>Caudoviricetes</taxon>
        <taxon>Peduoviridae</taxon>
        <taxon>Maltschvirus</taxon>
        <taxon>Maltschvirus maltsch</taxon>
    </lineage>
</organism>
<feature type="region of interest" description="Disordered" evidence="5">
    <location>
        <begin position="467"/>
        <end position="499"/>
    </location>
</feature>
<comment type="similarity">
    <text evidence="1">Belongs to the N(4)/N(6)-methyltransferase family.</text>
</comment>
<dbReference type="Gene3D" id="3.40.50.150">
    <property type="entry name" value="Vaccinia Virus protein VP39"/>
    <property type="match status" value="1"/>
</dbReference>
<dbReference type="PRINTS" id="PR00506">
    <property type="entry name" value="D21N6MTFRASE"/>
</dbReference>
<keyword evidence="4" id="KW-0949">S-adenosyl-L-methionine</keyword>
<accession>A0A6J5Q813</accession>
<dbReference type="PROSITE" id="PS00092">
    <property type="entry name" value="N6_MTASE"/>
    <property type="match status" value="1"/>
</dbReference>
<dbReference type="InterPro" id="IPR015840">
    <property type="entry name" value="DNA_MeTrfase_ParB"/>
</dbReference>
<dbReference type="InterPro" id="IPR002052">
    <property type="entry name" value="DNA_methylase_N6_adenine_CS"/>
</dbReference>
<reference evidence="7" key="1">
    <citation type="submission" date="2020-05" db="EMBL/GenBank/DDBJ databases">
        <authorList>
            <person name="Chiriac C."/>
            <person name="Salcher M."/>
            <person name="Ghai R."/>
            <person name="Kavagutti S V."/>
        </authorList>
    </citation>
    <scope>NUCLEOTIDE SEQUENCE</scope>
</reference>
<dbReference type="InterPro" id="IPR029063">
    <property type="entry name" value="SAM-dependent_MTases_sf"/>
</dbReference>
<feature type="domain" description="DNA methylase N-4/N-6" evidence="6">
    <location>
        <begin position="216"/>
        <end position="440"/>
    </location>
</feature>
<dbReference type="EMBL" id="LR796994">
    <property type="protein sequence ID" value="CAB4180163.1"/>
    <property type="molecule type" value="Genomic_DNA"/>
</dbReference>